<name>A0ABY6P0Y0_9NOCA</name>
<dbReference type="RefSeq" id="WP_265382974.1">
    <property type="nucleotide sequence ID" value="NZ_CP110615.1"/>
</dbReference>
<evidence type="ECO:0000256" key="2">
    <source>
        <dbReference type="ARBA" id="ARBA00022649"/>
    </source>
</evidence>
<reference evidence="3" key="1">
    <citation type="submission" date="2022-10" db="EMBL/GenBank/DDBJ databases">
        <title>Rhodococcus sp.75.</title>
        <authorList>
            <person name="Sun M."/>
        </authorList>
    </citation>
    <scope>NUCLEOTIDE SEQUENCE</scope>
    <source>
        <strain evidence="3">75</strain>
    </source>
</reference>
<evidence type="ECO:0000313" key="4">
    <source>
        <dbReference type="Proteomes" id="UP001164965"/>
    </source>
</evidence>
<gene>
    <name evidence="3" type="ORF">RHODO2019_17495</name>
</gene>
<dbReference type="InterPro" id="IPR035093">
    <property type="entry name" value="RelE/ParE_toxin_dom_sf"/>
</dbReference>
<proteinExistence type="inferred from homology"/>
<comment type="similarity">
    <text evidence="1">Belongs to the RelE toxin family.</text>
</comment>
<dbReference type="Pfam" id="PF05016">
    <property type="entry name" value="ParE_toxin"/>
    <property type="match status" value="1"/>
</dbReference>
<dbReference type="SUPFAM" id="SSF143011">
    <property type="entry name" value="RelE-like"/>
    <property type="match status" value="1"/>
</dbReference>
<keyword evidence="2" id="KW-1277">Toxin-antitoxin system</keyword>
<evidence type="ECO:0000313" key="3">
    <source>
        <dbReference type="EMBL" id="UZJ24868.1"/>
    </source>
</evidence>
<keyword evidence="4" id="KW-1185">Reference proteome</keyword>
<dbReference type="Proteomes" id="UP001164965">
    <property type="component" value="Chromosome"/>
</dbReference>
<dbReference type="PANTHER" id="PTHR35601">
    <property type="entry name" value="TOXIN RELE"/>
    <property type="match status" value="1"/>
</dbReference>
<dbReference type="Gene3D" id="3.30.2310.20">
    <property type="entry name" value="RelE-like"/>
    <property type="match status" value="1"/>
</dbReference>
<accession>A0ABY6P0Y0</accession>
<evidence type="ECO:0000256" key="1">
    <source>
        <dbReference type="ARBA" id="ARBA00006226"/>
    </source>
</evidence>
<organism evidence="3 4">
    <name type="scientific">Rhodococcus antarcticus</name>
    <dbReference type="NCBI Taxonomy" id="2987751"/>
    <lineage>
        <taxon>Bacteria</taxon>
        <taxon>Bacillati</taxon>
        <taxon>Actinomycetota</taxon>
        <taxon>Actinomycetes</taxon>
        <taxon>Mycobacteriales</taxon>
        <taxon>Nocardiaceae</taxon>
        <taxon>Rhodococcus</taxon>
    </lineage>
</organism>
<sequence>MTTPLELRVGPGARRQLYRLPPRVVVAVVEFVTVTLVENPLRLTKPLVGELDGLRSARRGDYRILVRVDEDAHVVLVVRVAHRSEAYRPPAP</sequence>
<protein>
    <submittedName>
        <fullName evidence="3">Type II toxin-antitoxin system RelE/ParE family toxin</fullName>
    </submittedName>
</protein>
<dbReference type="PANTHER" id="PTHR35601:SF1">
    <property type="entry name" value="TOXIN RELE"/>
    <property type="match status" value="1"/>
</dbReference>
<dbReference type="InterPro" id="IPR007712">
    <property type="entry name" value="RelE/ParE_toxin"/>
</dbReference>
<dbReference type="EMBL" id="CP110615">
    <property type="protein sequence ID" value="UZJ24868.1"/>
    <property type="molecule type" value="Genomic_DNA"/>
</dbReference>